<keyword evidence="2" id="KW-1185">Reference proteome</keyword>
<organism evidence="1 2">
    <name type="scientific">Petrolisthes cinctipes</name>
    <name type="common">Flat porcelain crab</name>
    <dbReference type="NCBI Taxonomy" id="88211"/>
    <lineage>
        <taxon>Eukaryota</taxon>
        <taxon>Metazoa</taxon>
        <taxon>Ecdysozoa</taxon>
        <taxon>Arthropoda</taxon>
        <taxon>Crustacea</taxon>
        <taxon>Multicrustacea</taxon>
        <taxon>Malacostraca</taxon>
        <taxon>Eumalacostraca</taxon>
        <taxon>Eucarida</taxon>
        <taxon>Decapoda</taxon>
        <taxon>Pleocyemata</taxon>
        <taxon>Anomura</taxon>
        <taxon>Galatheoidea</taxon>
        <taxon>Porcellanidae</taxon>
        <taxon>Petrolisthes</taxon>
    </lineage>
</organism>
<name>A0AAE1FZ40_PETCI</name>
<accession>A0AAE1FZ40</accession>
<gene>
    <name evidence="1" type="ORF">Pcinc_012538</name>
</gene>
<evidence type="ECO:0000313" key="1">
    <source>
        <dbReference type="EMBL" id="KAK3883110.1"/>
    </source>
</evidence>
<evidence type="ECO:0000313" key="2">
    <source>
        <dbReference type="Proteomes" id="UP001286313"/>
    </source>
</evidence>
<reference evidence="1" key="1">
    <citation type="submission" date="2023-10" db="EMBL/GenBank/DDBJ databases">
        <title>Genome assemblies of two species of porcelain crab, Petrolisthes cinctipes and Petrolisthes manimaculis (Anomura: Porcellanidae).</title>
        <authorList>
            <person name="Angst P."/>
        </authorList>
    </citation>
    <scope>NUCLEOTIDE SEQUENCE</scope>
    <source>
        <strain evidence="1">PB745_01</strain>
        <tissue evidence="1">Gill</tissue>
    </source>
</reference>
<proteinExistence type="predicted"/>
<dbReference type="AlphaFoldDB" id="A0AAE1FZ40"/>
<dbReference type="Proteomes" id="UP001286313">
    <property type="component" value="Unassembled WGS sequence"/>
</dbReference>
<protein>
    <submittedName>
        <fullName evidence="1">Uncharacterized protein</fullName>
    </submittedName>
</protein>
<dbReference type="EMBL" id="JAWQEG010001019">
    <property type="protein sequence ID" value="KAK3883110.1"/>
    <property type="molecule type" value="Genomic_DNA"/>
</dbReference>
<sequence>MGIIDQLATNMTDNDAFEAQFHYNQLLISNLKLQLCCTIILEKIRGKKRLRMPGSCFTYSLMVCTTWTLAHEHYRKDPLHGLQPRRQRTRPGHVKAVRDCLTNSYSRPGNMMPWQEPIN</sequence>
<comment type="caution">
    <text evidence="1">The sequence shown here is derived from an EMBL/GenBank/DDBJ whole genome shotgun (WGS) entry which is preliminary data.</text>
</comment>